<dbReference type="GO" id="GO:0004775">
    <property type="term" value="F:succinate-CoA ligase (ADP-forming) activity"/>
    <property type="evidence" value="ECO:0007669"/>
    <property type="project" value="TreeGrafter"/>
</dbReference>
<dbReference type="GO" id="GO:0042709">
    <property type="term" value="C:succinate-CoA ligase complex"/>
    <property type="evidence" value="ECO:0007669"/>
    <property type="project" value="TreeGrafter"/>
</dbReference>
<dbReference type="EMBL" id="KK106915">
    <property type="protein sequence ID" value="KIY91238.1"/>
    <property type="molecule type" value="Genomic_DNA"/>
</dbReference>
<dbReference type="GeneID" id="25734514"/>
<gene>
    <name evidence="5" type="ORF">MNEG_16726</name>
</gene>
<dbReference type="STRING" id="145388.A0A0D2K530"/>
<evidence type="ECO:0000256" key="1">
    <source>
        <dbReference type="ARBA" id="ARBA00011412"/>
    </source>
</evidence>
<dbReference type="RefSeq" id="XP_013890258.1">
    <property type="nucleotide sequence ID" value="XM_014034804.1"/>
</dbReference>
<evidence type="ECO:0000313" key="5">
    <source>
        <dbReference type="EMBL" id="KIY91238.1"/>
    </source>
</evidence>
<keyword evidence="2" id="KW-0547">Nucleotide-binding</keyword>
<dbReference type="PANTHER" id="PTHR11815:SF10">
    <property type="entry name" value="SUCCINATE--COA LIGASE [GDP-FORMING] SUBUNIT BETA, MITOCHONDRIAL"/>
    <property type="match status" value="1"/>
</dbReference>
<protein>
    <recommendedName>
        <fullName evidence="4">ATP-citrate synthase/succinyl-CoA ligase C-terminal domain-containing protein</fullName>
    </recommendedName>
</protein>
<dbReference type="GO" id="GO:0005739">
    <property type="term" value="C:mitochondrion"/>
    <property type="evidence" value="ECO:0007669"/>
    <property type="project" value="TreeGrafter"/>
</dbReference>
<dbReference type="InterPro" id="IPR005811">
    <property type="entry name" value="SUCC_ACL_C"/>
</dbReference>
<dbReference type="KEGG" id="mng:MNEG_16726"/>
<evidence type="ECO:0000256" key="3">
    <source>
        <dbReference type="SAM" id="MobiDB-lite"/>
    </source>
</evidence>
<keyword evidence="6" id="KW-1185">Reference proteome</keyword>
<accession>A0A0D2K530</accession>
<dbReference type="OrthoDB" id="1552at2759"/>
<evidence type="ECO:0000259" key="4">
    <source>
        <dbReference type="Pfam" id="PF00549"/>
    </source>
</evidence>
<dbReference type="SUPFAM" id="SSF52210">
    <property type="entry name" value="Succinyl-CoA synthetase domains"/>
    <property type="match status" value="1"/>
</dbReference>
<dbReference type="PANTHER" id="PTHR11815">
    <property type="entry name" value="SUCCINYL-COA SYNTHETASE BETA CHAIN"/>
    <property type="match status" value="1"/>
</dbReference>
<dbReference type="InterPro" id="IPR016102">
    <property type="entry name" value="Succinyl-CoA_synth-like"/>
</dbReference>
<proteinExistence type="predicted"/>
<dbReference type="Pfam" id="PF00549">
    <property type="entry name" value="Ligase_CoA"/>
    <property type="match status" value="1"/>
</dbReference>
<dbReference type="GO" id="GO:0000166">
    <property type="term" value="F:nucleotide binding"/>
    <property type="evidence" value="ECO:0007669"/>
    <property type="project" value="UniProtKB-KW"/>
</dbReference>
<feature type="domain" description="ATP-citrate synthase/succinyl-CoA ligase C-terminal" evidence="4">
    <location>
        <begin position="1"/>
        <end position="84"/>
    </location>
</feature>
<dbReference type="Gene3D" id="3.40.50.261">
    <property type="entry name" value="Succinyl-CoA synthetase domains"/>
    <property type="match status" value="1"/>
</dbReference>
<evidence type="ECO:0000313" key="6">
    <source>
        <dbReference type="Proteomes" id="UP000054498"/>
    </source>
</evidence>
<dbReference type="GO" id="GO:0006099">
    <property type="term" value="P:tricarboxylic acid cycle"/>
    <property type="evidence" value="ECO:0007669"/>
    <property type="project" value="TreeGrafter"/>
</dbReference>
<comment type="subunit">
    <text evidence="1">Heterooctamer of 4 alpha and 4 beta chains.</text>
</comment>
<dbReference type="Proteomes" id="UP000054498">
    <property type="component" value="Unassembled WGS sequence"/>
</dbReference>
<dbReference type="GO" id="GO:0006104">
    <property type="term" value="P:succinyl-CoA metabolic process"/>
    <property type="evidence" value="ECO:0007669"/>
    <property type="project" value="TreeGrafter"/>
</dbReference>
<sequence length="88" mass="9203">GIMKCDVIASGIVNAAKQVRWRSPHRSHRAGSNGDENEGEVGINVPLVVRLEGTNVEAGKEILKGSQMKIIAADDLDDAAVKAVAALA</sequence>
<feature type="non-terminal residue" evidence="5">
    <location>
        <position position="1"/>
    </location>
</feature>
<evidence type="ECO:0000256" key="2">
    <source>
        <dbReference type="ARBA" id="ARBA00022741"/>
    </source>
</evidence>
<dbReference type="AlphaFoldDB" id="A0A0D2K530"/>
<feature type="compositionally biased region" description="Basic residues" evidence="3">
    <location>
        <begin position="19"/>
        <end position="29"/>
    </location>
</feature>
<name>A0A0D2K530_9CHLO</name>
<organism evidence="5 6">
    <name type="scientific">Monoraphidium neglectum</name>
    <dbReference type="NCBI Taxonomy" id="145388"/>
    <lineage>
        <taxon>Eukaryota</taxon>
        <taxon>Viridiplantae</taxon>
        <taxon>Chlorophyta</taxon>
        <taxon>core chlorophytes</taxon>
        <taxon>Chlorophyceae</taxon>
        <taxon>CS clade</taxon>
        <taxon>Sphaeropleales</taxon>
        <taxon>Selenastraceae</taxon>
        <taxon>Monoraphidium</taxon>
    </lineage>
</organism>
<feature type="region of interest" description="Disordered" evidence="3">
    <location>
        <begin position="19"/>
        <end position="38"/>
    </location>
</feature>
<reference evidence="5 6" key="1">
    <citation type="journal article" date="2013" name="BMC Genomics">
        <title>Reconstruction of the lipid metabolism for the microalga Monoraphidium neglectum from its genome sequence reveals characteristics suitable for biofuel production.</title>
        <authorList>
            <person name="Bogen C."/>
            <person name="Al-Dilaimi A."/>
            <person name="Albersmeier A."/>
            <person name="Wichmann J."/>
            <person name="Grundmann M."/>
            <person name="Rupp O."/>
            <person name="Lauersen K.J."/>
            <person name="Blifernez-Klassen O."/>
            <person name="Kalinowski J."/>
            <person name="Goesmann A."/>
            <person name="Mussgnug J.H."/>
            <person name="Kruse O."/>
        </authorList>
    </citation>
    <scope>NUCLEOTIDE SEQUENCE [LARGE SCALE GENOMIC DNA]</scope>
    <source>
        <strain evidence="5 6">SAG 48.87</strain>
    </source>
</reference>